<dbReference type="AlphaFoldDB" id="A0A7I4Y8K8"/>
<feature type="compositionally biased region" description="Low complexity" evidence="1">
    <location>
        <begin position="74"/>
        <end position="87"/>
    </location>
</feature>
<dbReference type="WBParaSite" id="HCON_00062900-00001">
    <property type="protein sequence ID" value="HCON_00062900-00001"/>
    <property type="gene ID" value="HCON_00062900"/>
</dbReference>
<evidence type="ECO:0000313" key="3">
    <source>
        <dbReference type="Proteomes" id="UP000025227"/>
    </source>
</evidence>
<keyword evidence="2" id="KW-1133">Transmembrane helix</keyword>
<keyword evidence="2" id="KW-0812">Transmembrane</keyword>
<keyword evidence="2" id="KW-0472">Membrane</keyword>
<sequence length="144" mass="15621">MAIGPNELAKNKGTSSLQWPLKPSPLKSKFEPLGAGDDVDLSSEFSGRPTLNGPTGLSARIKNFFKRSKKPKSQSRSQGSSTTSRSRCSKCAVCFIILLLVLLLVTTTTSIILLLHLLGTINWLPFPKNCPPQMMTSTVESKSD</sequence>
<feature type="region of interest" description="Disordered" evidence="1">
    <location>
        <begin position="1"/>
        <end position="35"/>
    </location>
</feature>
<keyword evidence="3" id="KW-1185">Reference proteome</keyword>
<evidence type="ECO:0000313" key="4">
    <source>
        <dbReference type="WBParaSite" id="HCON_00062900-00001"/>
    </source>
</evidence>
<reference evidence="4" key="1">
    <citation type="submission" date="2020-12" db="UniProtKB">
        <authorList>
            <consortium name="WormBaseParasite"/>
        </authorList>
    </citation>
    <scope>IDENTIFICATION</scope>
    <source>
        <strain evidence="4">MHco3</strain>
    </source>
</reference>
<accession>A0A7I4Y8K8</accession>
<protein>
    <submittedName>
        <fullName evidence="4">Uncharacterized protein</fullName>
    </submittedName>
</protein>
<organism evidence="3 4">
    <name type="scientific">Haemonchus contortus</name>
    <name type="common">Barber pole worm</name>
    <dbReference type="NCBI Taxonomy" id="6289"/>
    <lineage>
        <taxon>Eukaryota</taxon>
        <taxon>Metazoa</taxon>
        <taxon>Ecdysozoa</taxon>
        <taxon>Nematoda</taxon>
        <taxon>Chromadorea</taxon>
        <taxon>Rhabditida</taxon>
        <taxon>Rhabditina</taxon>
        <taxon>Rhabditomorpha</taxon>
        <taxon>Strongyloidea</taxon>
        <taxon>Trichostrongylidae</taxon>
        <taxon>Haemonchus</taxon>
    </lineage>
</organism>
<evidence type="ECO:0000256" key="1">
    <source>
        <dbReference type="SAM" id="MobiDB-lite"/>
    </source>
</evidence>
<feature type="region of interest" description="Disordered" evidence="1">
    <location>
        <begin position="65"/>
        <end position="87"/>
    </location>
</feature>
<evidence type="ECO:0000256" key="2">
    <source>
        <dbReference type="SAM" id="Phobius"/>
    </source>
</evidence>
<feature type="transmembrane region" description="Helical" evidence="2">
    <location>
        <begin position="92"/>
        <end position="118"/>
    </location>
</feature>
<name>A0A7I4Y8K8_HAECO</name>
<dbReference type="Proteomes" id="UP000025227">
    <property type="component" value="Unplaced"/>
</dbReference>
<proteinExistence type="predicted"/>